<comment type="caution">
    <text evidence="1">The sequence shown here is derived from an EMBL/GenBank/DDBJ whole genome shotgun (WGS) entry which is preliminary data.</text>
</comment>
<protein>
    <submittedName>
        <fullName evidence="1">Uncharacterized protein</fullName>
    </submittedName>
</protein>
<dbReference type="EMBL" id="BOOW01000042">
    <property type="protein sequence ID" value="GII96173.1"/>
    <property type="molecule type" value="Genomic_DNA"/>
</dbReference>
<evidence type="ECO:0000313" key="1">
    <source>
        <dbReference type="EMBL" id="GII96173.1"/>
    </source>
</evidence>
<organism evidence="1 2">
    <name type="scientific">Sinosporangium siamense</name>
    <dbReference type="NCBI Taxonomy" id="1367973"/>
    <lineage>
        <taxon>Bacteria</taxon>
        <taxon>Bacillati</taxon>
        <taxon>Actinomycetota</taxon>
        <taxon>Actinomycetes</taxon>
        <taxon>Streptosporangiales</taxon>
        <taxon>Streptosporangiaceae</taxon>
        <taxon>Sinosporangium</taxon>
    </lineage>
</organism>
<sequence>MNSTREEDEGIVVILEGGPADLPGTLRVRAREIGDGKIKIPRNGGYEHFERADDSTGPLSYRWTRRTKIAE</sequence>
<name>A0A919RM98_9ACTN</name>
<gene>
    <name evidence="1" type="ORF">Ssi02_64040</name>
</gene>
<evidence type="ECO:0000313" key="2">
    <source>
        <dbReference type="Proteomes" id="UP000606172"/>
    </source>
</evidence>
<dbReference type="Pfam" id="PF19450">
    <property type="entry name" value="DUF5988"/>
    <property type="match status" value="1"/>
</dbReference>
<dbReference type="InterPro" id="IPR046030">
    <property type="entry name" value="DUF5988"/>
</dbReference>
<proteinExistence type="predicted"/>
<accession>A0A919RM98</accession>
<dbReference type="RefSeq" id="WP_204031195.1">
    <property type="nucleotide sequence ID" value="NZ_BOOW01000042.1"/>
</dbReference>
<dbReference type="AlphaFoldDB" id="A0A919RM98"/>
<keyword evidence="2" id="KW-1185">Reference proteome</keyword>
<reference evidence="1" key="1">
    <citation type="submission" date="2021-01" db="EMBL/GenBank/DDBJ databases">
        <title>Whole genome shotgun sequence of Sinosporangium siamense NBRC 109515.</title>
        <authorList>
            <person name="Komaki H."/>
            <person name="Tamura T."/>
        </authorList>
    </citation>
    <scope>NUCLEOTIDE SEQUENCE</scope>
    <source>
        <strain evidence="1">NBRC 109515</strain>
    </source>
</reference>
<dbReference type="Proteomes" id="UP000606172">
    <property type="component" value="Unassembled WGS sequence"/>
</dbReference>